<organism evidence="1 2">
    <name type="scientific">Synechococcus phage S-CBWM1</name>
    <dbReference type="NCBI Taxonomy" id="2053653"/>
    <lineage>
        <taxon>Viruses</taxon>
        <taxon>Duplodnaviria</taxon>
        <taxon>Heunggongvirae</taxon>
        <taxon>Uroviricota</taxon>
        <taxon>Caudoviricetes</taxon>
        <taxon>Aokuangvirus</taxon>
        <taxon>Aokuangvirus SCBWM1</taxon>
    </lineage>
</organism>
<protein>
    <submittedName>
        <fullName evidence="1">Putative phycocyanobilin lyase</fullName>
    </submittedName>
</protein>
<dbReference type="GO" id="GO:0016829">
    <property type="term" value="F:lyase activity"/>
    <property type="evidence" value="ECO:0007669"/>
    <property type="project" value="UniProtKB-KW"/>
</dbReference>
<evidence type="ECO:0000313" key="2">
    <source>
        <dbReference type="Proteomes" id="UP000274731"/>
    </source>
</evidence>
<accession>A0A3G1L3T9</accession>
<sequence>MRSTESKLIKSFFIRTEGDWKSRRRYLYLKSGKTLEIETYFTIKSAIPADLNADLLVKISWESEEYGSGEMNCSLLENVLRRDSGYFTEDPTLSAIRVIDRDCIVLSTTYGGCRYREEIRLLEEDNIRLRQTVGWKEGDSSPFLCGQYFEERVED</sequence>
<dbReference type="InterPro" id="IPR012674">
    <property type="entry name" value="Calycin"/>
</dbReference>
<gene>
    <name evidence="1" type="ORF">SCBWM1_gp164</name>
</gene>
<reference evidence="1 2" key="1">
    <citation type="journal article" date="2018" name="Environ. Microbiol.">
        <title>Novel phage-host interactions and evolution as revealed by a cyanomyovirus isolated from an estuarine environment.</title>
        <authorList>
            <person name="Xu Y."/>
            <person name="Zhang R."/>
            <person name="Wang N."/>
            <person name="Cai L."/>
            <person name="Tong Y."/>
            <person name="Sun Q."/>
            <person name="Chen F."/>
            <person name="Jiao N."/>
        </authorList>
    </citation>
    <scope>NUCLEOTIDE SEQUENCE [LARGE SCALE GENOMIC DNA]</scope>
</reference>
<dbReference type="Proteomes" id="UP000274731">
    <property type="component" value="Segment"/>
</dbReference>
<name>A0A3G1L3T9_9CAUD</name>
<proteinExistence type="predicted"/>
<evidence type="ECO:0000313" key="1">
    <source>
        <dbReference type="EMBL" id="ATW62848.1"/>
    </source>
</evidence>
<keyword evidence="2" id="KW-1185">Reference proteome</keyword>
<dbReference type="Gene3D" id="2.40.128.20">
    <property type="match status" value="1"/>
</dbReference>
<dbReference type="EMBL" id="MG450654">
    <property type="protein sequence ID" value="ATW62848.1"/>
    <property type="molecule type" value="Genomic_DNA"/>
</dbReference>
<keyword evidence="1" id="KW-0456">Lyase</keyword>